<dbReference type="InterPro" id="IPR027417">
    <property type="entry name" value="P-loop_NTPase"/>
</dbReference>
<dbReference type="OrthoDB" id="116421at2"/>
<evidence type="ECO:0008006" key="3">
    <source>
        <dbReference type="Google" id="ProtNLM"/>
    </source>
</evidence>
<dbReference type="EMBL" id="CP036422">
    <property type="protein sequence ID" value="QFU74590.1"/>
    <property type="molecule type" value="Genomic_DNA"/>
</dbReference>
<dbReference type="Gene3D" id="3.40.50.300">
    <property type="entry name" value="P-loop containing nucleotide triphosphate hydrolases"/>
    <property type="match status" value="1"/>
</dbReference>
<gene>
    <name evidence="1" type="ORF">EY643_02380</name>
</gene>
<protein>
    <recommendedName>
        <fullName evidence="3">HPr kinase/phosphorylase C-terminal domain-containing protein</fullName>
    </recommendedName>
</protein>
<accession>A0A5P9NFN2</accession>
<dbReference type="KEGG" id="halc:EY643_02380"/>
<dbReference type="SUPFAM" id="SSF53795">
    <property type="entry name" value="PEP carboxykinase-like"/>
    <property type="match status" value="1"/>
</dbReference>
<sequence length="259" mass="27646">MQQPATSGTPVEVEAYRLPQPLSEPVTHFSRDGQYAPRHHWQGARLDSTGFNFVASMDFSAKPAAGSIGVAQEPELPDVAVLDNCLRLITVHAALDNGGAVLHSAGLERNGRAYLFCGRSGVGKTTLCHKAAPMGCQVLSDDLNLVLPSAQGFAAHAVPFTGEYGRTLNHLGSGDHYPLAALVLLEQGEELSLESVPPAVAVSRLYVTSPFANEQAHQAEALMAVLDNMVDRVPVVKMTSSREAAAEDIFNVLESYLND</sequence>
<name>A0A5P9NFN2_9GAMM</name>
<proteinExistence type="predicted"/>
<evidence type="ECO:0000313" key="2">
    <source>
        <dbReference type="Proteomes" id="UP000326287"/>
    </source>
</evidence>
<keyword evidence="2" id="KW-1185">Reference proteome</keyword>
<dbReference type="Proteomes" id="UP000326287">
    <property type="component" value="Chromosome"/>
</dbReference>
<dbReference type="AlphaFoldDB" id="A0A5P9NFN2"/>
<evidence type="ECO:0000313" key="1">
    <source>
        <dbReference type="EMBL" id="QFU74590.1"/>
    </source>
</evidence>
<organism evidence="1 2">
    <name type="scientific">Halioglobus maricola</name>
    <dbReference type="NCBI Taxonomy" id="2601894"/>
    <lineage>
        <taxon>Bacteria</taxon>
        <taxon>Pseudomonadati</taxon>
        <taxon>Pseudomonadota</taxon>
        <taxon>Gammaproteobacteria</taxon>
        <taxon>Cellvibrionales</taxon>
        <taxon>Halieaceae</taxon>
        <taxon>Halioglobus</taxon>
    </lineage>
</organism>
<reference evidence="1 2" key="1">
    <citation type="submission" date="2019-02" db="EMBL/GenBank/DDBJ databases">
        <authorList>
            <person name="Li S.-H."/>
        </authorList>
    </citation>
    <scope>NUCLEOTIDE SEQUENCE [LARGE SCALE GENOMIC DNA]</scope>
    <source>
        <strain evidence="1 2">IMCC14385</strain>
    </source>
</reference>